<name>A0A1W1VIK3_DESTI</name>
<keyword evidence="3" id="KW-1185">Reference proteome</keyword>
<gene>
    <name evidence="2" type="ORF">SAMN00017405_2098</name>
</gene>
<dbReference type="PROSITE" id="PS51677">
    <property type="entry name" value="NODB"/>
    <property type="match status" value="1"/>
</dbReference>
<dbReference type="CDD" id="cd10917">
    <property type="entry name" value="CE4_NodB_like_6s_7s"/>
    <property type="match status" value="1"/>
</dbReference>
<dbReference type="GO" id="GO:0005975">
    <property type="term" value="P:carbohydrate metabolic process"/>
    <property type="evidence" value="ECO:0007669"/>
    <property type="project" value="InterPro"/>
</dbReference>
<reference evidence="2 3" key="1">
    <citation type="submission" date="2017-04" db="EMBL/GenBank/DDBJ databases">
        <authorList>
            <person name="Afonso C.L."/>
            <person name="Miller P.J."/>
            <person name="Scott M.A."/>
            <person name="Spackman E."/>
            <person name="Goraichik I."/>
            <person name="Dimitrov K.M."/>
            <person name="Suarez D.L."/>
            <person name="Swayne D.E."/>
        </authorList>
    </citation>
    <scope>NUCLEOTIDE SEQUENCE [LARGE SCALE GENOMIC DNA]</scope>
    <source>
        <strain evidence="2 3">DSM 11270</strain>
    </source>
</reference>
<dbReference type="Proteomes" id="UP000192731">
    <property type="component" value="Unassembled WGS sequence"/>
</dbReference>
<accession>A0A1W1VIK3</accession>
<evidence type="ECO:0000313" key="2">
    <source>
        <dbReference type="EMBL" id="SMB92774.1"/>
    </source>
</evidence>
<protein>
    <submittedName>
        <fullName evidence="2">Polysaccharide deacetylase family sporulation protein PdaB</fullName>
    </submittedName>
</protein>
<dbReference type="STRING" id="656914.SAMN00017405_2098"/>
<dbReference type="Gene3D" id="3.20.20.370">
    <property type="entry name" value="Glycoside hydrolase/deacetylase"/>
    <property type="match status" value="1"/>
</dbReference>
<dbReference type="OrthoDB" id="61520at2"/>
<evidence type="ECO:0000259" key="1">
    <source>
        <dbReference type="PROSITE" id="PS51677"/>
    </source>
</evidence>
<dbReference type="InterPro" id="IPR050248">
    <property type="entry name" value="Polysacc_deacetylase_ArnD"/>
</dbReference>
<dbReference type="PANTHER" id="PTHR10587">
    <property type="entry name" value="GLYCOSYL TRANSFERASE-RELATED"/>
    <property type="match status" value="1"/>
</dbReference>
<dbReference type="EMBL" id="FWWT01000021">
    <property type="protein sequence ID" value="SMB92774.1"/>
    <property type="molecule type" value="Genomic_DNA"/>
</dbReference>
<dbReference type="RefSeq" id="WP_084053714.1">
    <property type="nucleotide sequence ID" value="NZ_FWWT01000021.1"/>
</dbReference>
<evidence type="ECO:0000313" key="3">
    <source>
        <dbReference type="Proteomes" id="UP000192731"/>
    </source>
</evidence>
<dbReference type="GO" id="GO:0016810">
    <property type="term" value="F:hydrolase activity, acting on carbon-nitrogen (but not peptide) bonds"/>
    <property type="evidence" value="ECO:0007669"/>
    <property type="project" value="InterPro"/>
</dbReference>
<feature type="domain" description="NodB homology" evidence="1">
    <location>
        <begin position="68"/>
        <end position="251"/>
    </location>
</feature>
<dbReference type="SUPFAM" id="SSF88713">
    <property type="entry name" value="Glycoside hydrolase/deacetylase"/>
    <property type="match status" value="1"/>
</dbReference>
<proteinExistence type="predicted"/>
<dbReference type="Pfam" id="PF01522">
    <property type="entry name" value="Polysacc_deac_1"/>
    <property type="match status" value="1"/>
</dbReference>
<dbReference type="InterPro" id="IPR011330">
    <property type="entry name" value="Glyco_hydro/deAcase_b/a-brl"/>
</dbReference>
<dbReference type="InterPro" id="IPR002509">
    <property type="entry name" value="NODB_dom"/>
</dbReference>
<organism evidence="2 3">
    <name type="scientific">Desulfonispora thiosulfatigenes DSM 11270</name>
    <dbReference type="NCBI Taxonomy" id="656914"/>
    <lineage>
        <taxon>Bacteria</taxon>
        <taxon>Bacillati</taxon>
        <taxon>Bacillota</taxon>
        <taxon>Clostridia</taxon>
        <taxon>Eubacteriales</taxon>
        <taxon>Peptococcaceae</taxon>
        <taxon>Desulfonispora</taxon>
    </lineage>
</organism>
<sequence>MRKKYLIIALGLLLITSFVYGKSFSKLNNFDLAGGSEQVNREFPQRQIVDLVSLFPDTFFRQMATKEKKIALTFDDGPDNYYTVQILDVLKRENIPATFFVIGQRCNDNPEVVKRIHDEGHILGNHSFSHPNFLKLTPEKIIKELNGTDEKINNLAGYKPAFFRSPYGSLDADKLKLVASQGYKIIAWNVDSLDWQGLSASEVKNNILSNTIEGSIVLQHSAGGKGEDLSGTVTALSEIITTLKKQGYEFVTVDKLLNLPYKK</sequence>
<dbReference type="AlphaFoldDB" id="A0A1W1VIK3"/>